<organism evidence="3 4">
    <name type="scientific">Spodoptera exigua</name>
    <name type="common">Beet armyworm</name>
    <name type="synonym">Noctua fulgens</name>
    <dbReference type="NCBI Taxonomy" id="7107"/>
    <lineage>
        <taxon>Eukaryota</taxon>
        <taxon>Metazoa</taxon>
        <taxon>Ecdysozoa</taxon>
        <taxon>Arthropoda</taxon>
        <taxon>Hexapoda</taxon>
        <taxon>Insecta</taxon>
        <taxon>Pterygota</taxon>
        <taxon>Neoptera</taxon>
        <taxon>Endopterygota</taxon>
        <taxon>Lepidoptera</taxon>
        <taxon>Glossata</taxon>
        <taxon>Ditrysia</taxon>
        <taxon>Noctuoidea</taxon>
        <taxon>Noctuidae</taxon>
        <taxon>Amphipyrinae</taxon>
        <taxon>Spodoptera</taxon>
    </lineage>
</organism>
<reference evidence="3" key="1">
    <citation type="submission" date="2020-08" db="EMBL/GenBank/DDBJ databases">
        <title>Spodoptera exigua strain:BAW_Kor-Di-RS1 Genome sequencing and assembly.</title>
        <authorList>
            <person name="Kim J."/>
            <person name="Nam H.Y."/>
            <person name="Kwon M."/>
            <person name="Choi J.H."/>
            <person name="Cho S.R."/>
            <person name="Kim G.-H."/>
        </authorList>
    </citation>
    <scope>NUCLEOTIDE SEQUENCE</scope>
    <source>
        <strain evidence="3">BAW_Kor-Di-RS1</strain>
        <tissue evidence="3">Whole-body</tissue>
    </source>
</reference>
<dbReference type="InterPro" id="IPR013201">
    <property type="entry name" value="Prot_inhib_I29"/>
</dbReference>
<dbReference type="EMBL" id="JACKWZ010000005">
    <property type="protein sequence ID" value="KAF9424122.1"/>
    <property type="molecule type" value="Genomic_DNA"/>
</dbReference>
<evidence type="ECO:0000259" key="2">
    <source>
        <dbReference type="Pfam" id="PF08246"/>
    </source>
</evidence>
<accession>A0A835GRZ3</accession>
<comment type="caution">
    <text evidence="3">The sequence shown here is derived from an EMBL/GenBank/DDBJ whole genome shotgun (WGS) entry which is preliminary data.</text>
</comment>
<evidence type="ECO:0000313" key="3">
    <source>
        <dbReference type="EMBL" id="KAF9424122.1"/>
    </source>
</evidence>
<proteinExistence type="predicted"/>
<evidence type="ECO:0000313" key="4">
    <source>
        <dbReference type="Proteomes" id="UP000648187"/>
    </source>
</evidence>
<keyword evidence="4" id="KW-1185">Reference proteome</keyword>
<feature type="domain" description="Cathepsin propeptide inhibitor" evidence="2">
    <location>
        <begin position="10"/>
        <end position="59"/>
    </location>
</feature>
<feature type="region of interest" description="Disordered" evidence="1">
    <location>
        <begin position="1"/>
        <end position="21"/>
    </location>
</feature>
<dbReference type="Gene3D" id="1.10.287.2250">
    <property type="match status" value="1"/>
</dbReference>
<dbReference type="Pfam" id="PF08246">
    <property type="entry name" value="Inhibitor_I29"/>
    <property type="match status" value="1"/>
</dbReference>
<protein>
    <recommendedName>
        <fullName evidence="2">Cathepsin propeptide inhibitor domain-containing protein</fullName>
    </recommendedName>
</protein>
<dbReference type="Proteomes" id="UP000648187">
    <property type="component" value="Unassembled WGS sequence"/>
</dbReference>
<name>A0A835GRZ3_SPOEX</name>
<dbReference type="AlphaFoldDB" id="A0A835GRZ3"/>
<gene>
    <name evidence="3" type="ORF">HW555_000831</name>
</gene>
<sequence>MRKVDGGSVKEYNSPSSEEEGYENFVKNLNVVNDLNKKHPGDIIAYQLNRFADLNPAEIKDHFALDILPYDHKEKEDVNQKKSTDLKEYATVHGYSSQDFLEKQCRTT</sequence>
<evidence type="ECO:0000256" key="1">
    <source>
        <dbReference type="SAM" id="MobiDB-lite"/>
    </source>
</evidence>